<reference evidence="1" key="1">
    <citation type="journal article" date="2018" name="Int. J. Syst. Evol. Microbiol.">
        <title>Jatrophihabitans telluris sp. nov., isolated from sediment soil of lava forest wetlands and the emended description of the genus Jatrophihabitans.</title>
        <authorList>
            <person name="Lee K.C."/>
            <person name="Suh M.K."/>
            <person name="Eom M.K."/>
            <person name="Kim K.K."/>
            <person name="Kim J.S."/>
            <person name="Kim D.S."/>
            <person name="Ko S.H."/>
            <person name="Shin Y.K."/>
            <person name="Lee J.S."/>
        </authorList>
    </citation>
    <scope>NUCLEOTIDE SEQUENCE</scope>
    <source>
        <strain evidence="1">N237</strain>
    </source>
</reference>
<protein>
    <recommendedName>
        <fullName evidence="3">YkuD domain-containing protein</fullName>
    </recommendedName>
</protein>
<sequence length="370" mass="38397">MRIAPASNLSLRQRLSVLGSVAALLASVVTVSTVTLLGSATPASFAPIVTSAMAPAALTRAAASSHAQVITVESSSASATRAKLDLWQKRTNGTYLHVWGPVTAFVGELGIGETRDDVARTPAGVFALTQAFGSNPSNGTKLPYLTTTRQDWWDGYAKSPTYNQHVHSATSPGPGSENLYDAGYVYSRAVVIDYNTNPVVKGAGAAFFLHVTNKQPTAGCVAIAAGLLDTVMRWLNPASHPVISIGVGAAARSIITNNDRAVAAHNPFGYLDTAISTARSRLTVRGWAADPDTRSAALRIHLYVDGRGVASFGTGVSRPDAARARGVGPNQGYAATVTIPTGSHQACVFAINVGAGSGNTLLACKKVTVR</sequence>
<dbReference type="PANTHER" id="PTHR38589:SF1">
    <property type="entry name" value="BLR0621 PROTEIN"/>
    <property type="match status" value="1"/>
</dbReference>
<dbReference type="Proteomes" id="UP001056336">
    <property type="component" value="Chromosome"/>
</dbReference>
<name>A0ABY4R0M7_9ACTN</name>
<evidence type="ECO:0000313" key="2">
    <source>
        <dbReference type="Proteomes" id="UP001056336"/>
    </source>
</evidence>
<dbReference type="RefSeq" id="WP_249773244.1">
    <property type="nucleotide sequence ID" value="NZ_CP097332.1"/>
</dbReference>
<organism evidence="1 2">
    <name type="scientific">Jatrophihabitans telluris</name>
    <dbReference type="NCBI Taxonomy" id="2038343"/>
    <lineage>
        <taxon>Bacteria</taxon>
        <taxon>Bacillati</taxon>
        <taxon>Actinomycetota</taxon>
        <taxon>Actinomycetes</taxon>
        <taxon>Jatrophihabitantales</taxon>
        <taxon>Jatrophihabitantaceae</taxon>
        <taxon>Jatrophihabitans</taxon>
    </lineage>
</organism>
<reference evidence="1" key="2">
    <citation type="submission" date="2022-05" db="EMBL/GenBank/DDBJ databases">
        <authorList>
            <person name="Kim J.-S."/>
            <person name="Lee K."/>
            <person name="Suh M."/>
            <person name="Eom M."/>
            <person name="Kim J.-S."/>
            <person name="Kim D.-S."/>
            <person name="Ko S.-H."/>
            <person name="Shin Y."/>
            <person name="Lee J.-S."/>
        </authorList>
    </citation>
    <scope>NUCLEOTIDE SEQUENCE</scope>
    <source>
        <strain evidence="1">N237</strain>
    </source>
</reference>
<keyword evidence="2" id="KW-1185">Reference proteome</keyword>
<dbReference type="EMBL" id="CP097332">
    <property type="protein sequence ID" value="UQX89348.1"/>
    <property type="molecule type" value="Genomic_DNA"/>
</dbReference>
<evidence type="ECO:0000313" key="1">
    <source>
        <dbReference type="EMBL" id="UQX89348.1"/>
    </source>
</evidence>
<proteinExistence type="predicted"/>
<evidence type="ECO:0008006" key="3">
    <source>
        <dbReference type="Google" id="ProtNLM"/>
    </source>
</evidence>
<dbReference type="PANTHER" id="PTHR38589">
    <property type="entry name" value="BLR0621 PROTEIN"/>
    <property type="match status" value="1"/>
</dbReference>
<accession>A0ABY4R0M7</accession>
<gene>
    <name evidence="1" type="ORF">M6D93_04925</name>
</gene>